<dbReference type="InterPro" id="IPR040932">
    <property type="entry name" value="Csm4_C"/>
</dbReference>
<dbReference type="KEGG" id="atm:ANT_24520"/>
<reference evidence="7 8" key="1">
    <citation type="submission" date="2010-12" db="EMBL/GenBank/DDBJ databases">
        <title>Whole genome sequence of Anaerolinea thermophila UNI-1.</title>
        <authorList>
            <person name="Narita-Yamada S."/>
            <person name="Kishi E."/>
            <person name="Watanabe Y."/>
            <person name="Takasaki K."/>
            <person name="Ankai A."/>
            <person name="Oguchi A."/>
            <person name="Fukui S."/>
            <person name="Takahashi M."/>
            <person name="Yashiro I."/>
            <person name="Hosoyama A."/>
            <person name="Sekiguchi Y."/>
            <person name="Hanada S."/>
            <person name="Fujita N."/>
        </authorList>
    </citation>
    <scope>NUCLEOTIDE SEQUENCE [LARGE SCALE GENOMIC DNA]</scope>
    <source>
        <strain evidence="8">DSM 14523 / JCM 11388 / NBRC 100420 / UNI-1</strain>
    </source>
</reference>
<dbReference type="AlphaFoldDB" id="E8MZD0"/>
<feature type="domain" description="CRISPR type III-associated protein" evidence="5">
    <location>
        <begin position="26"/>
        <end position="258"/>
    </location>
</feature>
<dbReference type="Pfam" id="PF03787">
    <property type="entry name" value="RAMPs"/>
    <property type="match status" value="1"/>
</dbReference>
<evidence type="ECO:0000256" key="1">
    <source>
        <dbReference type="ARBA" id="ARBA00005772"/>
    </source>
</evidence>
<proteinExistence type="inferred from homology"/>
<keyword evidence="3" id="KW-0694">RNA-binding</keyword>
<dbReference type="NCBIfam" id="TIGR01903">
    <property type="entry name" value="cas5_csm4"/>
    <property type="match status" value="1"/>
</dbReference>
<dbReference type="GO" id="GO:0051607">
    <property type="term" value="P:defense response to virus"/>
    <property type="evidence" value="ECO:0007669"/>
    <property type="project" value="UniProtKB-KW"/>
</dbReference>
<dbReference type="InterPro" id="IPR005510">
    <property type="entry name" value="Csm4"/>
</dbReference>
<dbReference type="GO" id="GO:0003723">
    <property type="term" value="F:RNA binding"/>
    <property type="evidence" value="ECO:0007669"/>
    <property type="project" value="UniProtKB-KW"/>
</dbReference>
<dbReference type="Pfam" id="PF17953">
    <property type="entry name" value="Csm4_C"/>
    <property type="match status" value="1"/>
</dbReference>
<dbReference type="Proteomes" id="UP000008922">
    <property type="component" value="Chromosome"/>
</dbReference>
<keyword evidence="8" id="KW-1185">Reference proteome</keyword>
<dbReference type="InterPro" id="IPR005537">
    <property type="entry name" value="RAMP_III_fam"/>
</dbReference>
<evidence type="ECO:0000256" key="2">
    <source>
        <dbReference type="ARBA" id="ARBA00016109"/>
    </source>
</evidence>
<dbReference type="eggNOG" id="COG1567">
    <property type="taxonomic scope" value="Bacteria"/>
</dbReference>
<accession>E8MZD0</accession>
<gene>
    <name evidence="7" type="ordered locus">ANT_24520</name>
</gene>
<dbReference type="InParanoid" id="E8MZD0"/>
<evidence type="ECO:0000313" key="8">
    <source>
        <dbReference type="Proteomes" id="UP000008922"/>
    </source>
</evidence>
<evidence type="ECO:0000256" key="3">
    <source>
        <dbReference type="ARBA" id="ARBA00022884"/>
    </source>
</evidence>
<dbReference type="STRING" id="926569.ANT_24520"/>
<keyword evidence="4" id="KW-0051">Antiviral defense</keyword>
<comment type="similarity">
    <text evidence="1">Belongs to the CRISPR-associated Csm4 family.</text>
</comment>
<dbReference type="EMBL" id="AP012029">
    <property type="protein sequence ID" value="BAJ64478.1"/>
    <property type="molecule type" value="Genomic_DNA"/>
</dbReference>
<evidence type="ECO:0000259" key="5">
    <source>
        <dbReference type="Pfam" id="PF03787"/>
    </source>
</evidence>
<sequence length="373" mass="41587">MPNLDVVALNFRGGVRVGKRGLELEETLATIPSDTLFSAMVSAWRLLGGNVDEFLKPFLADPPNPPFLITSTFPRAGEVRFYPAPVDLSLCISPDKLKDYGKKIKKVQYLSEGLFLRLLKGEKLDDWLFSKDDATTTAKGWRLQKGALWLSEEEIARLPKTFPLKPENRSGLMFQEVWKEARQPHVTVDRIGSQPEIYHTTQVHFHPDCGLWFGILWRDGEREIPSAGMSYRRALEKILQYLEHAGLGGKRAIGFGAFAHTLSPAAVELPLPAGGQAGLLISRYHPRPTELPQTLQHEKASYQLVSVGGWLKTPDSPNLMRKRLHMFSEGSVLAFPQFPAGDLSDVTPDIFTGGHRIYRYGMALAAGLEVQNA</sequence>
<dbReference type="OrthoDB" id="9812560at2"/>
<evidence type="ECO:0000313" key="7">
    <source>
        <dbReference type="EMBL" id="BAJ64478.1"/>
    </source>
</evidence>
<evidence type="ECO:0000256" key="4">
    <source>
        <dbReference type="ARBA" id="ARBA00023118"/>
    </source>
</evidence>
<organism evidence="7 8">
    <name type="scientific">Anaerolinea thermophila (strain DSM 14523 / JCM 11388 / NBRC 100420 / UNI-1)</name>
    <dbReference type="NCBI Taxonomy" id="926569"/>
    <lineage>
        <taxon>Bacteria</taxon>
        <taxon>Bacillati</taxon>
        <taxon>Chloroflexota</taxon>
        <taxon>Anaerolineae</taxon>
        <taxon>Anaerolineales</taxon>
        <taxon>Anaerolineaceae</taxon>
        <taxon>Anaerolinea</taxon>
    </lineage>
</organism>
<feature type="domain" description="Csm4 C-terminal" evidence="6">
    <location>
        <begin position="276"/>
        <end position="367"/>
    </location>
</feature>
<dbReference type="HOGENOM" id="CLU_062371_0_0_0"/>
<name>E8MZD0_ANATU</name>
<protein>
    <recommendedName>
        <fullName evidence="2">CRISPR system Cms protein Csm4</fullName>
    </recommendedName>
</protein>
<evidence type="ECO:0000259" key="6">
    <source>
        <dbReference type="Pfam" id="PF17953"/>
    </source>
</evidence>
<dbReference type="RefSeq" id="WP_013560833.1">
    <property type="nucleotide sequence ID" value="NC_014960.1"/>
</dbReference>